<gene>
    <name evidence="6" type="ORF">HaLaN_16429</name>
</gene>
<feature type="transmembrane region" description="Helical" evidence="3">
    <location>
        <begin position="356"/>
        <end position="376"/>
    </location>
</feature>
<dbReference type="Gene3D" id="2.60.120.310">
    <property type="entry name" value="Copper type II, ascorbate-dependent monooxygenase, N-terminal domain"/>
    <property type="match status" value="1"/>
</dbReference>
<dbReference type="GO" id="GO:0005507">
    <property type="term" value="F:copper ion binding"/>
    <property type="evidence" value="ECO:0007669"/>
    <property type="project" value="InterPro"/>
</dbReference>
<dbReference type="InterPro" id="IPR024548">
    <property type="entry name" value="Cu2_monoox_C"/>
</dbReference>
<keyword evidence="3" id="KW-1133">Transmembrane helix</keyword>
<dbReference type="GO" id="GO:0004500">
    <property type="term" value="F:dopamine beta-monooxygenase activity"/>
    <property type="evidence" value="ECO:0007669"/>
    <property type="project" value="InterPro"/>
</dbReference>
<accession>A0A699ZLQ8</accession>
<dbReference type="Pfam" id="PF01082">
    <property type="entry name" value="Cu2_monooxygen"/>
    <property type="match status" value="1"/>
</dbReference>
<keyword evidence="3" id="KW-0472">Membrane</keyword>
<dbReference type="PANTHER" id="PTHR10157:SF23">
    <property type="entry name" value="MOXD1 HOMOLOG 1"/>
    <property type="match status" value="1"/>
</dbReference>
<dbReference type="InterPro" id="IPR036939">
    <property type="entry name" value="Cu2_ascorb_mOase_N_sf"/>
</dbReference>
<proteinExistence type="predicted"/>
<dbReference type="InterPro" id="IPR000323">
    <property type="entry name" value="Cu2_ascorb_mOase_N"/>
</dbReference>
<dbReference type="InterPro" id="IPR008977">
    <property type="entry name" value="PHM/PNGase_F_dom_sf"/>
</dbReference>
<dbReference type="PANTHER" id="PTHR10157">
    <property type="entry name" value="DOPAMINE BETA HYDROXYLASE RELATED"/>
    <property type="match status" value="1"/>
</dbReference>
<evidence type="ECO:0000313" key="6">
    <source>
        <dbReference type="EMBL" id="GFH19478.1"/>
    </source>
</evidence>
<evidence type="ECO:0000256" key="2">
    <source>
        <dbReference type="ARBA" id="ARBA00023180"/>
    </source>
</evidence>
<comment type="caution">
    <text evidence="6">The sequence shown here is derived from an EMBL/GenBank/DDBJ whole genome shotgun (WGS) entry which is preliminary data.</text>
</comment>
<dbReference type="SUPFAM" id="SSF49742">
    <property type="entry name" value="PHM/PNGase F"/>
    <property type="match status" value="2"/>
</dbReference>
<dbReference type="EMBL" id="BLLF01001469">
    <property type="protein sequence ID" value="GFH19478.1"/>
    <property type="molecule type" value="Genomic_DNA"/>
</dbReference>
<dbReference type="Gene3D" id="2.60.120.230">
    <property type="match status" value="1"/>
</dbReference>
<dbReference type="Proteomes" id="UP000485058">
    <property type="component" value="Unassembled WGS sequence"/>
</dbReference>
<dbReference type="InterPro" id="IPR000945">
    <property type="entry name" value="DBH-like"/>
</dbReference>
<keyword evidence="1" id="KW-1015">Disulfide bond</keyword>
<feature type="domain" description="Copper type II ascorbate-dependent monooxygenase C-terminal" evidence="5">
    <location>
        <begin position="109"/>
        <end position="189"/>
    </location>
</feature>
<keyword evidence="3" id="KW-0812">Transmembrane</keyword>
<dbReference type="AlphaFoldDB" id="A0A699ZLQ8"/>
<sequence>MYACSKAPARLNTPLVCNEVPEDCSYPIAFYGPGSGPFNLPAEAGLPFGGPGGVSYVMLQIHYNNPTGLRNAVDSSGITVHYTQQLRPFDMGVLTLGSYDINVPPGRSNFSPLGYKNWYDFDAQGASQVLPESRTLMPGDTLVTTCTYNTEGRTNVTRFGLSSQDEMCYNFLNYYPAAAHASECIQDNDVPALATCAFNTAPHQQLAALTATLAAALAASLPPSTPLNTSSMAAQLAAAIPTDRLTYAMFLGVQALNITGSSAGQLPSQAAAQAAAEAAVRAALSQALAASPALNTTLGGSGLSLQALVAALNVSQVMDTLPLVTVGPGDVSFRPYTRPCLLLAPPPSPVYHTGPAAAAIVCTVLGLTVLGTFLWFQYARKEDPERLQLLDELRQTMMQEASANPDALTEEALRAKLEEVARQKIAAMTESSAPLTPDARSQGTAYWRV</sequence>
<evidence type="ECO:0000256" key="1">
    <source>
        <dbReference type="ARBA" id="ARBA00023157"/>
    </source>
</evidence>
<dbReference type="Pfam" id="PF03712">
    <property type="entry name" value="Cu2_monoox_C"/>
    <property type="match status" value="1"/>
</dbReference>
<name>A0A699ZLQ8_HAELA</name>
<protein>
    <submittedName>
        <fullName evidence="6">DOMON domain-containing protein</fullName>
    </submittedName>
</protein>
<evidence type="ECO:0000256" key="3">
    <source>
        <dbReference type="SAM" id="Phobius"/>
    </source>
</evidence>
<reference evidence="6 7" key="1">
    <citation type="submission" date="2020-02" db="EMBL/GenBank/DDBJ databases">
        <title>Draft genome sequence of Haematococcus lacustris strain NIES-144.</title>
        <authorList>
            <person name="Morimoto D."/>
            <person name="Nakagawa S."/>
            <person name="Yoshida T."/>
            <person name="Sawayama S."/>
        </authorList>
    </citation>
    <scope>NUCLEOTIDE SEQUENCE [LARGE SCALE GENOMIC DNA]</scope>
    <source>
        <strain evidence="6 7">NIES-144</strain>
    </source>
</reference>
<dbReference type="InterPro" id="IPR014784">
    <property type="entry name" value="Cu2_ascorb_mOase-like_C"/>
</dbReference>
<organism evidence="6 7">
    <name type="scientific">Haematococcus lacustris</name>
    <name type="common">Green alga</name>
    <name type="synonym">Haematococcus pluvialis</name>
    <dbReference type="NCBI Taxonomy" id="44745"/>
    <lineage>
        <taxon>Eukaryota</taxon>
        <taxon>Viridiplantae</taxon>
        <taxon>Chlorophyta</taxon>
        <taxon>core chlorophytes</taxon>
        <taxon>Chlorophyceae</taxon>
        <taxon>CS clade</taxon>
        <taxon>Chlamydomonadales</taxon>
        <taxon>Haematococcaceae</taxon>
        <taxon>Haematococcus</taxon>
    </lineage>
</organism>
<evidence type="ECO:0000259" key="5">
    <source>
        <dbReference type="Pfam" id="PF03712"/>
    </source>
</evidence>
<evidence type="ECO:0000313" key="7">
    <source>
        <dbReference type="Proteomes" id="UP000485058"/>
    </source>
</evidence>
<feature type="domain" description="Copper type II ascorbate-dependent monooxygenase N-terminal" evidence="4">
    <location>
        <begin position="2"/>
        <end position="68"/>
    </location>
</feature>
<keyword evidence="2" id="KW-0325">Glycoprotein</keyword>
<keyword evidence="7" id="KW-1185">Reference proteome</keyword>
<evidence type="ECO:0000259" key="4">
    <source>
        <dbReference type="Pfam" id="PF01082"/>
    </source>
</evidence>